<dbReference type="InterPro" id="IPR054831">
    <property type="entry name" value="UPF0122_fam_protein"/>
</dbReference>
<dbReference type="RefSeq" id="WP_006060729.1">
    <property type="nucleotide sequence ID" value="NZ_CABJCV010000005.1"/>
</dbReference>
<evidence type="ECO:0000256" key="2">
    <source>
        <dbReference type="ARBA" id="ARBA00024764"/>
    </source>
</evidence>
<organism evidence="4 5">
    <name type="scientific">Holdemania filiformis</name>
    <dbReference type="NCBI Taxonomy" id="61171"/>
    <lineage>
        <taxon>Bacteria</taxon>
        <taxon>Bacillati</taxon>
        <taxon>Bacillota</taxon>
        <taxon>Erysipelotrichia</taxon>
        <taxon>Erysipelotrichales</taxon>
        <taxon>Erysipelotrichaceae</taxon>
        <taxon>Holdemania</taxon>
    </lineage>
</organism>
<dbReference type="Proteomes" id="UP000284178">
    <property type="component" value="Unassembled WGS sequence"/>
</dbReference>
<proteinExistence type="inferred from homology"/>
<dbReference type="HAMAP" id="MF_00245">
    <property type="entry name" value="UPF0122"/>
    <property type="match status" value="1"/>
</dbReference>
<dbReference type="PANTHER" id="PTHR40083:SF1">
    <property type="entry name" value="UPF0122 PROTEIN YLXM"/>
    <property type="match status" value="1"/>
</dbReference>
<evidence type="ECO:0000256" key="3">
    <source>
        <dbReference type="HAMAP-Rule" id="MF_00245"/>
    </source>
</evidence>
<comment type="function">
    <text evidence="2 3">Might take part in the signal recognition particle (SRP) pathway. This is inferred from the conservation of its genetic proximity to ftsY/ffh. May be a regulatory protein.</text>
</comment>
<keyword evidence="4" id="KW-0238">DNA-binding</keyword>
<keyword evidence="5" id="KW-1185">Reference proteome</keyword>
<dbReference type="GO" id="GO:0003677">
    <property type="term" value="F:DNA binding"/>
    <property type="evidence" value="ECO:0007669"/>
    <property type="project" value="UniProtKB-KW"/>
</dbReference>
<dbReference type="AlphaFoldDB" id="A0A412G456"/>
<dbReference type="InterPro" id="IPR007394">
    <property type="entry name" value="UPF0122"/>
</dbReference>
<evidence type="ECO:0000313" key="5">
    <source>
        <dbReference type="Proteomes" id="UP000284178"/>
    </source>
</evidence>
<dbReference type="PANTHER" id="PTHR40083">
    <property type="entry name" value="UPF0122 PROTEIN CBO2450/CLC_2298"/>
    <property type="match status" value="1"/>
</dbReference>
<dbReference type="InterPro" id="IPR013324">
    <property type="entry name" value="RNA_pol_sigma_r3/r4-like"/>
</dbReference>
<evidence type="ECO:0000313" key="4">
    <source>
        <dbReference type="EMBL" id="RGR75345.1"/>
    </source>
</evidence>
<gene>
    <name evidence="4" type="ORF">DWY25_06105</name>
</gene>
<dbReference type="Pfam" id="PF04297">
    <property type="entry name" value="UPF0122"/>
    <property type="match status" value="1"/>
</dbReference>
<dbReference type="SUPFAM" id="SSF88659">
    <property type="entry name" value="Sigma3 and sigma4 domains of RNA polymerase sigma factors"/>
    <property type="match status" value="1"/>
</dbReference>
<dbReference type="InterPro" id="IPR036388">
    <property type="entry name" value="WH-like_DNA-bd_sf"/>
</dbReference>
<name>A0A412G456_9FIRM</name>
<comment type="similarity">
    <text evidence="1 3">Belongs to the UPF0122 family.</text>
</comment>
<dbReference type="EMBL" id="QRUP01000005">
    <property type="protein sequence ID" value="RGR75345.1"/>
    <property type="molecule type" value="Genomic_DNA"/>
</dbReference>
<evidence type="ECO:0000256" key="1">
    <source>
        <dbReference type="ARBA" id="ARBA00008720"/>
    </source>
</evidence>
<protein>
    <recommendedName>
        <fullName evidence="3">UPF0122 protein DWY25_06105</fullName>
    </recommendedName>
</protein>
<accession>A0A412G456</accession>
<dbReference type="Gene3D" id="1.10.10.10">
    <property type="entry name" value="Winged helix-like DNA-binding domain superfamily/Winged helix DNA-binding domain"/>
    <property type="match status" value="1"/>
</dbReference>
<reference evidence="4 5" key="1">
    <citation type="submission" date="2018-08" db="EMBL/GenBank/DDBJ databases">
        <title>A genome reference for cultivated species of the human gut microbiota.</title>
        <authorList>
            <person name="Zou Y."/>
            <person name="Xue W."/>
            <person name="Luo G."/>
        </authorList>
    </citation>
    <scope>NUCLEOTIDE SEQUENCE [LARGE SCALE GENOMIC DNA]</scope>
    <source>
        <strain evidence="4 5">AF24-29</strain>
    </source>
</reference>
<sequence>MSDKELAQTERMNLLIDFYGTLLTEKQRTILDYYFQEDYSLSEIAELQQTSRSAVYDLLKRCEKILEDYESKLHLLRHYQVRIAQYEKLKALHIAEVDALVEVCMQTE</sequence>
<dbReference type="GeneID" id="83014977"/>
<dbReference type="NCBIfam" id="NF001072">
    <property type="entry name" value="PRK00118.2-2"/>
    <property type="match status" value="1"/>
</dbReference>
<dbReference type="NCBIfam" id="NF045758">
    <property type="entry name" value="YlxM"/>
    <property type="match status" value="1"/>
</dbReference>
<comment type="caution">
    <text evidence="4">The sequence shown here is derived from an EMBL/GenBank/DDBJ whole genome shotgun (WGS) entry which is preliminary data.</text>
</comment>